<accession>A0ABR8CJZ7</accession>
<name>A0ABR8CJZ7_9NOST</name>
<dbReference type="RefSeq" id="WP_190405993.1">
    <property type="nucleotide sequence ID" value="NZ_JACJRF010000005.1"/>
</dbReference>
<dbReference type="Gene3D" id="3.40.190.10">
    <property type="entry name" value="Periplasmic binding protein-like II"/>
    <property type="match status" value="1"/>
</dbReference>
<protein>
    <submittedName>
        <fullName evidence="1">Uncharacterized protein</fullName>
    </submittedName>
</protein>
<evidence type="ECO:0000313" key="2">
    <source>
        <dbReference type="Proteomes" id="UP000607281"/>
    </source>
</evidence>
<dbReference type="EMBL" id="JACJRF010000005">
    <property type="protein sequence ID" value="MBD2343506.1"/>
    <property type="molecule type" value="Genomic_DNA"/>
</dbReference>
<keyword evidence="2" id="KW-1185">Reference proteome</keyword>
<comment type="caution">
    <text evidence="1">The sequence shown here is derived from an EMBL/GenBank/DDBJ whole genome shotgun (WGS) entry which is preliminary data.</text>
</comment>
<organism evidence="1 2">
    <name type="scientific">Anabaena subtropica FACHB-260</name>
    <dbReference type="NCBI Taxonomy" id="2692884"/>
    <lineage>
        <taxon>Bacteria</taxon>
        <taxon>Bacillati</taxon>
        <taxon>Cyanobacteriota</taxon>
        <taxon>Cyanophyceae</taxon>
        <taxon>Nostocales</taxon>
        <taxon>Nostocaceae</taxon>
        <taxon>Anabaena</taxon>
    </lineage>
</organism>
<gene>
    <name evidence="1" type="ORF">H6G18_05005</name>
</gene>
<dbReference type="Proteomes" id="UP000607281">
    <property type="component" value="Unassembled WGS sequence"/>
</dbReference>
<sequence>MALTKALLEACQYCANSENAEEIRQILASRDYVSTDLEY</sequence>
<proteinExistence type="predicted"/>
<evidence type="ECO:0000313" key="1">
    <source>
        <dbReference type="EMBL" id="MBD2343506.1"/>
    </source>
</evidence>
<reference evidence="1 2" key="1">
    <citation type="journal article" date="2020" name="ISME J.">
        <title>Comparative genomics reveals insights into cyanobacterial evolution and habitat adaptation.</title>
        <authorList>
            <person name="Chen M.Y."/>
            <person name="Teng W.K."/>
            <person name="Zhao L."/>
            <person name="Hu C.X."/>
            <person name="Zhou Y.K."/>
            <person name="Han B.P."/>
            <person name="Song L.R."/>
            <person name="Shu W.S."/>
        </authorList>
    </citation>
    <scope>NUCLEOTIDE SEQUENCE [LARGE SCALE GENOMIC DNA]</scope>
    <source>
        <strain evidence="1 2">FACHB-260</strain>
    </source>
</reference>